<evidence type="ECO:0008006" key="3">
    <source>
        <dbReference type="Google" id="ProtNLM"/>
    </source>
</evidence>
<dbReference type="EMBL" id="ML213608">
    <property type="protein sequence ID" value="TFK37396.1"/>
    <property type="molecule type" value="Genomic_DNA"/>
</dbReference>
<proteinExistence type="predicted"/>
<gene>
    <name evidence="1" type="ORF">BDQ12DRAFT_750835</name>
</gene>
<protein>
    <recommendedName>
        <fullName evidence="3">Xylosidase/arabinosidase</fullName>
    </recommendedName>
</protein>
<accession>A0A5C3LZ72</accession>
<evidence type="ECO:0000313" key="2">
    <source>
        <dbReference type="Proteomes" id="UP000308652"/>
    </source>
</evidence>
<dbReference type="OrthoDB" id="2589715at2759"/>
<reference evidence="1 2" key="1">
    <citation type="journal article" date="2019" name="Nat. Ecol. Evol.">
        <title>Megaphylogeny resolves global patterns of mushroom evolution.</title>
        <authorList>
            <person name="Varga T."/>
            <person name="Krizsan K."/>
            <person name="Foldi C."/>
            <person name="Dima B."/>
            <person name="Sanchez-Garcia M."/>
            <person name="Sanchez-Ramirez S."/>
            <person name="Szollosi G.J."/>
            <person name="Szarkandi J.G."/>
            <person name="Papp V."/>
            <person name="Albert L."/>
            <person name="Andreopoulos W."/>
            <person name="Angelini C."/>
            <person name="Antonin V."/>
            <person name="Barry K.W."/>
            <person name="Bougher N.L."/>
            <person name="Buchanan P."/>
            <person name="Buyck B."/>
            <person name="Bense V."/>
            <person name="Catcheside P."/>
            <person name="Chovatia M."/>
            <person name="Cooper J."/>
            <person name="Damon W."/>
            <person name="Desjardin D."/>
            <person name="Finy P."/>
            <person name="Geml J."/>
            <person name="Haridas S."/>
            <person name="Hughes K."/>
            <person name="Justo A."/>
            <person name="Karasinski D."/>
            <person name="Kautmanova I."/>
            <person name="Kiss B."/>
            <person name="Kocsube S."/>
            <person name="Kotiranta H."/>
            <person name="LaButti K.M."/>
            <person name="Lechner B.E."/>
            <person name="Liimatainen K."/>
            <person name="Lipzen A."/>
            <person name="Lukacs Z."/>
            <person name="Mihaltcheva S."/>
            <person name="Morgado L.N."/>
            <person name="Niskanen T."/>
            <person name="Noordeloos M.E."/>
            <person name="Ohm R.A."/>
            <person name="Ortiz-Santana B."/>
            <person name="Ovrebo C."/>
            <person name="Racz N."/>
            <person name="Riley R."/>
            <person name="Savchenko A."/>
            <person name="Shiryaev A."/>
            <person name="Soop K."/>
            <person name="Spirin V."/>
            <person name="Szebenyi C."/>
            <person name="Tomsovsky M."/>
            <person name="Tulloss R.E."/>
            <person name="Uehling J."/>
            <person name="Grigoriev I.V."/>
            <person name="Vagvolgyi C."/>
            <person name="Papp T."/>
            <person name="Martin F.M."/>
            <person name="Miettinen O."/>
            <person name="Hibbett D.S."/>
            <person name="Nagy L.G."/>
        </authorList>
    </citation>
    <scope>NUCLEOTIDE SEQUENCE [LARGE SCALE GENOMIC DNA]</scope>
    <source>
        <strain evidence="1 2">CBS 166.37</strain>
    </source>
</reference>
<evidence type="ECO:0000313" key="1">
    <source>
        <dbReference type="EMBL" id="TFK37396.1"/>
    </source>
</evidence>
<dbReference type="Proteomes" id="UP000308652">
    <property type="component" value="Unassembled WGS sequence"/>
</dbReference>
<name>A0A5C3LZ72_9AGAR</name>
<dbReference type="STRING" id="68775.A0A5C3LZ72"/>
<dbReference type="AlphaFoldDB" id="A0A5C3LZ72"/>
<dbReference type="Gene3D" id="3.20.20.80">
    <property type="entry name" value="Glycosidases"/>
    <property type="match status" value="1"/>
</dbReference>
<sequence length="481" mass="53920">RADPSTIQDKFLVGYQGWFTCAGDGEPVDPGHHGWIHWFNYPIPDGGRPNTDLWPDVSAYSTSELYPAPGLRTSAGNAVNLFSSRNGKTVNTHFRWMAQHGVDGAFLQRFVGQTDMQTGHNQGIRHIRDEVGDHVKEAAEANGRVFAIMYDVSGVAADQIQRVIQDDWQHLLCEKGVLESASYLKENGKPVIALWGFGFDGRGHTPSLVRLITKFFRDSTPGGAYIMAGTPAHWRTAESDADRNAGFLDVWLNEVDAISPWTVGRYPTEKDADNFLETRMKGDYELLEKRREQGAKKVDYIPVVLPGGSASNLSEGQWGFNDIKRNGGRFLWRQLYNARTKLGVRIIYGAMWDEYDEGTAFMPVVPSKALLPVSNKFRFMALDEDGYDLPSDWYMRICGIAAEALHNERRICEAFPCEELVDYWSTRFKLAIDATSRPVAREVNIDVSELTPSIIAAGSREGLSFKERLVIEDAEDEPKGQ</sequence>
<feature type="non-terminal residue" evidence="1">
    <location>
        <position position="1"/>
    </location>
</feature>
<dbReference type="CDD" id="cd11576">
    <property type="entry name" value="GH99_GH71_like_2"/>
    <property type="match status" value="1"/>
</dbReference>
<organism evidence="1 2">
    <name type="scientific">Crucibulum laeve</name>
    <dbReference type="NCBI Taxonomy" id="68775"/>
    <lineage>
        <taxon>Eukaryota</taxon>
        <taxon>Fungi</taxon>
        <taxon>Dikarya</taxon>
        <taxon>Basidiomycota</taxon>
        <taxon>Agaricomycotina</taxon>
        <taxon>Agaricomycetes</taxon>
        <taxon>Agaricomycetidae</taxon>
        <taxon>Agaricales</taxon>
        <taxon>Agaricineae</taxon>
        <taxon>Nidulariaceae</taxon>
        <taxon>Crucibulum</taxon>
    </lineage>
</organism>
<keyword evidence="2" id="KW-1185">Reference proteome</keyword>